<feature type="region of interest" description="Disordered" evidence="1">
    <location>
        <begin position="1"/>
        <end position="26"/>
    </location>
</feature>
<accession>A0ABN6IX68</accession>
<evidence type="ECO:0000313" key="3">
    <source>
        <dbReference type="Proteomes" id="UP000824633"/>
    </source>
</evidence>
<name>A0ABN6IX68_9CLOT</name>
<evidence type="ECO:0008006" key="4">
    <source>
        <dbReference type="Google" id="ProtNLM"/>
    </source>
</evidence>
<dbReference type="EMBL" id="AP024849">
    <property type="protein sequence ID" value="BCZ46684.1"/>
    <property type="molecule type" value="Genomic_DNA"/>
</dbReference>
<organism evidence="2 3">
    <name type="scientific">Clostridium gelidum</name>
    <dbReference type="NCBI Taxonomy" id="704125"/>
    <lineage>
        <taxon>Bacteria</taxon>
        <taxon>Bacillati</taxon>
        <taxon>Bacillota</taxon>
        <taxon>Clostridia</taxon>
        <taxon>Eubacteriales</taxon>
        <taxon>Clostridiaceae</taxon>
        <taxon>Clostridium</taxon>
    </lineage>
</organism>
<dbReference type="Proteomes" id="UP000824633">
    <property type="component" value="Chromosome"/>
</dbReference>
<dbReference type="RefSeq" id="WP_224033100.1">
    <property type="nucleotide sequence ID" value="NZ_AP024849.1"/>
</dbReference>
<sequence>MRYDEMEEYSKQEPDEERETDEAKSHRCHVPPMKINCDLEVAIEIKDKIIEVCPGKLQYFTAHAICCSGGDEIEIEYCGKNTKCICDEVVICGCLGFYKIVRSGIIFIPRHKLLEMHEEWFPTDILCFKAKEKCGKVVKEVRFDVVFTFSPCTNAERNCNRHCKS</sequence>
<protein>
    <recommendedName>
        <fullName evidence="4">SipL SPOCS domain-containing protein</fullName>
    </recommendedName>
</protein>
<gene>
    <name evidence="2" type="ORF">psyc5s11_27510</name>
</gene>
<reference evidence="3" key="1">
    <citation type="submission" date="2021-07" db="EMBL/GenBank/DDBJ databases">
        <title>Complete genome sequencing of a Clostridium isolate.</title>
        <authorList>
            <person name="Ueki A."/>
            <person name="Tonouchi A."/>
        </authorList>
    </citation>
    <scope>NUCLEOTIDE SEQUENCE [LARGE SCALE GENOMIC DNA]</scope>
    <source>
        <strain evidence="3">C5S11</strain>
    </source>
</reference>
<evidence type="ECO:0000256" key="1">
    <source>
        <dbReference type="SAM" id="MobiDB-lite"/>
    </source>
</evidence>
<proteinExistence type="predicted"/>
<keyword evidence="3" id="KW-1185">Reference proteome</keyword>
<feature type="compositionally biased region" description="Basic and acidic residues" evidence="1">
    <location>
        <begin position="1"/>
        <end position="13"/>
    </location>
</feature>
<evidence type="ECO:0000313" key="2">
    <source>
        <dbReference type="EMBL" id="BCZ46684.1"/>
    </source>
</evidence>